<accession>A0A8K1C4Z9</accession>
<dbReference type="SUPFAM" id="SSF53254">
    <property type="entry name" value="Phosphoglycerate mutase-like"/>
    <property type="match status" value="1"/>
</dbReference>
<dbReference type="InterPro" id="IPR050275">
    <property type="entry name" value="PGM_Phosphatase"/>
</dbReference>
<reference evidence="1" key="1">
    <citation type="submission" date="2019-03" db="EMBL/GenBank/DDBJ databases">
        <title>Long read genome sequence of the mycoparasitic Pythium oligandrum ATCC 38472 isolated from sugarbeet rhizosphere.</title>
        <authorList>
            <person name="Gaulin E."/>
        </authorList>
    </citation>
    <scope>NUCLEOTIDE SEQUENCE</scope>
    <source>
        <strain evidence="1">ATCC 38472_TT</strain>
    </source>
</reference>
<protein>
    <submittedName>
        <fullName evidence="1">Uncharacterized protein</fullName>
    </submittedName>
</protein>
<dbReference type="PANTHER" id="PTHR48100:SF33">
    <property type="entry name" value="PEPTIDASE S54 RHOMBOID DOMAIN-CONTAINING PROTEIN"/>
    <property type="match status" value="1"/>
</dbReference>
<keyword evidence="2" id="KW-1185">Reference proteome</keyword>
<dbReference type="Proteomes" id="UP000794436">
    <property type="component" value="Unassembled WGS sequence"/>
</dbReference>
<dbReference type="GO" id="GO:0016791">
    <property type="term" value="F:phosphatase activity"/>
    <property type="evidence" value="ECO:0007669"/>
    <property type="project" value="TreeGrafter"/>
</dbReference>
<gene>
    <name evidence="1" type="ORF">Poli38472_006418</name>
</gene>
<dbReference type="SMART" id="SM00855">
    <property type="entry name" value="PGAM"/>
    <property type="match status" value="1"/>
</dbReference>
<dbReference type="AlphaFoldDB" id="A0A8K1C4Z9"/>
<evidence type="ECO:0000313" key="2">
    <source>
        <dbReference type="Proteomes" id="UP000794436"/>
    </source>
</evidence>
<dbReference type="OrthoDB" id="496981at2759"/>
<dbReference type="InterPro" id="IPR029033">
    <property type="entry name" value="His_PPase_superfam"/>
</dbReference>
<organism evidence="1 2">
    <name type="scientific">Pythium oligandrum</name>
    <name type="common">Mycoparasitic fungus</name>
    <dbReference type="NCBI Taxonomy" id="41045"/>
    <lineage>
        <taxon>Eukaryota</taxon>
        <taxon>Sar</taxon>
        <taxon>Stramenopiles</taxon>
        <taxon>Oomycota</taxon>
        <taxon>Peronosporomycetes</taxon>
        <taxon>Pythiales</taxon>
        <taxon>Pythiaceae</taxon>
        <taxon>Pythium</taxon>
    </lineage>
</organism>
<dbReference type="EMBL" id="SPLM01000145">
    <property type="protein sequence ID" value="TMW56408.1"/>
    <property type="molecule type" value="Genomic_DNA"/>
</dbReference>
<comment type="caution">
    <text evidence="1">The sequence shown here is derived from an EMBL/GenBank/DDBJ whole genome shotgun (WGS) entry which is preliminary data.</text>
</comment>
<proteinExistence type="predicted"/>
<name>A0A8K1C4Z9_PYTOL</name>
<dbReference type="GO" id="GO:0005829">
    <property type="term" value="C:cytosol"/>
    <property type="evidence" value="ECO:0007669"/>
    <property type="project" value="TreeGrafter"/>
</dbReference>
<dbReference type="InterPro" id="IPR013078">
    <property type="entry name" value="His_Pase_superF_clade-1"/>
</dbReference>
<dbReference type="Gene3D" id="3.40.50.1240">
    <property type="entry name" value="Phosphoglycerate mutase-like"/>
    <property type="match status" value="1"/>
</dbReference>
<sequence>MTTAVDAMLRALLEALDNVWRKTQLLSIGVLHLLFSSDSRRPRIAAGAAVRAATSTSASTVQRTYGTARLRSGTQGTELKAKKKQIIFVRHAESEWNVVFNRGVWWMAIVRFFRAVVREALLLPTSDSIFIDSPLSRLGIRQVKALYLHVSEALTPPEDPATAPSNLLRYLGSPVPKSIVVASNLRRAIDTARIASATRLDAPGEKIHVVSYLQEIGRNIDTLALTNAYALPSQTLSTTLQGEKEVDDLFNVSESHGNKAVLGSGRQRLYSFAQWSFCQSAEVLVVYGHSHWFRAFCQEFFPGHVFHTAKTEKLPNCGVVSLELEEQVIDGKQSYAIVPESFQFVR</sequence>
<evidence type="ECO:0000313" key="1">
    <source>
        <dbReference type="EMBL" id="TMW56408.1"/>
    </source>
</evidence>
<dbReference type="PANTHER" id="PTHR48100">
    <property type="entry name" value="BROAD-SPECIFICITY PHOSPHATASE YOR283W-RELATED"/>
    <property type="match status" value="1"/>
</dbReference>
<dbReference type="CDD" id="cd07067">
    <property type="entry name" value="HP_PGM_like"/>
    <property type="match status" value="1"/>
</dbReference>